<feature type="transmembrane region" description="Helical" evidence="1">
    <location>
        <begin position="145"/>
        <end position="163"/>
    </location>
</feature>
<proteinExistence type="predicted"/>
<protein>
    <submittedName>
        <fullName evidence="2">Uncharacterized protein</fullName>
    </submittedName>
</protein>
<dbReference type="OrthoDB" id="3234297at2759"/>
<keyword evidence="1" id="KW-0472">Membrane</keyword>
<name>A0A5C3N0E9_9AGAM</name>
<reference evidence="2 3" key="1">
    <citation type="journal article" date="2019" name="Nat. Ecol. Evol.">
        <title>Megaphylogeny resolves global patterns of mushroom evolution.</title>
        <authorList>
            <person name="Varga T."/>
            <person name="Krizsan K."/>
            <person name="Foldi C."/>
            <person name="Dima B."/>
            <person name="Sanchez-Garcia M."/>
            <person name="Sanchez-Ramirez S."/>
            <person name="Szollosi G.J."/>
            <person name="Szarkandi J.G."/>
            <person name="Papp V."/>
            <person name="Albert L."/>
            <person name="Andreopoulos W."/>
            <person name="Angelini C."/>
            <person name="Antonin V."/>
            <person name="Barry K.W."/>
            <person name="Bougher N.L."/>
            <person name="Buchanan P."/>
            <person name="Buyck B."/>
            <person name="Bense V."/>
            <person name="Catcheside P."/>
            <person name="Chovatia M."/>
            <person name="Cooper J."/>
            <person name="Damon W."/>
            <person name="Desjardin D."/>
            <person name="Finy P."/>
            <person name="Geml J."/>
            <person name="Haridas S."/>
            <person name="Hughes K."/>
            <person name="Justo A."/>
            <person name="Karasinski D."/>
            <person name="Kautmanova I."/>
            <person name="Kiss B."/>
            <person name="Kocsube S."/>
            <person name="Kotiranta H."/>
            <person name="LaButti K.M."/>
            <person name="Lechner B.E."/>
            <person name="Liimatainen K."/>
            <person name="Lipzen A."/>
            <person name="Lukacs Z."/>
            <person name="Mihaltcheva S."/>
            <person name="Morgado L.N."/>
            <person name="Niskanen T."/>
            <person name="Noordeloos M.E."/>
            <person name="Ohm R.A."/>
            <person name="Ortiz-Santana B."/>
            <person name="Ovrebo C."/>
            <person name="Racz N."/>
            <person name="Riley R."/>
            <person name="Savchenko A."/>
            <person name="Shiryaev A."/>
            <person name="Soop K."/>
            <person name="Spirin V."/>
            <person name="Szebenyi C."/>
            <person name="Tomsovsky M."/>
            <person name="Tulloss R.E."/>
            <person name="Uehling J."/>
            <person name="Grigoriev I.V."/>
            <person name="Vagvolgyi C."/>
            <person name="Papp T."/>
            <person name="Martin F.M."/>
            <person name="Miettinen O."/>
            <person name="Hibbett D.S."/>
            <person name="Nagy L.G."/>
        </authorList>
    </citation>
    <scope>NUCLEOTIDE SEQUENCE [LARGE SCALE GENOMIC DNA]</scope>
    <source>
        <strain evidence="2 3">OMC1185</strain>
    </source>
</reference>
<dbReference type="EMBL" id="ML213513">
    <property type="protein sequence ID" value="TFK50512.1"/>
    <property type="molecule type" value="Genomic_DNA"/>
</dbReference>
<feature type="transmembrane region" description="Helical" evidence="1">
    <location>
        <begin position="183"/>
        <end position="201"/>
    </location>
</feature>
<accession>A0A5C3N0E9</accession>
<dbReference type="AlphaFoldDB" id="A0A5C3N0E9"/>
<feature type="transmembrane region" description="Helical" evidence="1">
    <location>
        <begin position="113"/>
        <end position="133"/>
    </location>
</feature>
<gene>
    <name evidence="2" type="ORF">OE88DRAFT_263931</name>
</gene>
<evidence type="ECO:0000313" key="2">
    <source>
        <dbReference type="EMBL" id="TFK50512.1"/>
    </source>
</evidence>
<feature type="transmembrane region" description="Helical" evidence="1">
    <location>
        <begin position="221"/>
        <end position="248"/>
    </location>
</feature>
<keyword evidence="1" id="KW-1133">Transmembrane helix</keyword>
<evidence type="ECO:0000313" key="3">
    <source>
        <dbReference type="Proteomes" id="UP000305948"/>
    </source>
</evidence>
<keyword evidence="3" id="KW-1185">Reference proteome</keyword>
<evidence type="ECO:0000256" key="1">
    <source>
        <dbReference type="SAM" id="Phobius"/>
    </source>
</evidence>
<organism evidence="2 3">
    <name type="scientific">Heliocybe sulcata</name>
    <dbReference type="NCBI Taxonomy" id="5364"/>
    <lineage>
        <taxon>Eukaryota</taxon>
        <taxon>Fungi</taxon>
        <taxon>Dikarya</taxon>
        <taxon>Basidiomycota</taxon>
        <taxon>Agaricomycotina</taxon>
        <taxon>Agaricomycetes</taxon>
        <taxon>Gloeophyllales</taxon>
        <taxon>Gloeophyllaceae</taxon>
        <taxon>Heliocybe</taxon>
    </lineage>
</organism>
<sequence>MTATTSAPVINGITGRDIYNDTVCAYAWGLSNREQYNTNATFNAVLANCIGNLLQADGENFWAAYCNNPPDDGCPYGYCPNSDVAGPITRISAYFTSFATACLLEIASDKNELVWSQLITIWSILVSTCISIAHGRQLGRVHAELALLIVGSPLTCSMWTRTVVSLRHFRRHKWGAVSITRQFLLICAFVTYIVFAVLSRLPNTGRLFSQESCYQKDINVFAPFFLLTDVGLYTCSIALAIVSLLSIVEWNRRKVAWLEKRGNWYLRWSNVKEFRYAQ</sequence>
<keyword evidence="1" id="KW-0812">Transmembrane</keyword>
<dbReference type="Proteomes" id="UP000305948">
    <property type="component" value="Unassembled WGS sequence"/>
</dbReference>